<dbReference type="Proteomes" id="UP000681967">
    <property type="component" value="Unassembled WGS sequence"/>
</dbReference>
<evidence type="ECO:0000256" key="3">
    <source>
        <dbReference type="PIRSR" id="PIRSR602401-1"/>
    </source>
</evidence>
<reference evidence="6" key="1">
    <citation type="submission" date="2021-02" db="EMBL/GenBank/DDBJ databases">
        <authorList>
            <person name="Nowell W R."/>
        </authorList>
    </citation>
    <scope>NUCLEOTIDE SEQUENCE</scope>
</reference>
<dbReference type="EMBL" id="CAJNOV010006947">
    <property type="protein sequence ID" value="CAF1264764.1"/>
    <property type="molecule type" value="Genomic_DNA"/>
</dbReference>
<dbReference type="AlphaFoldDB" id="A0A816GBQ5"/>
<dbReference type="EMBL" id="CAJNRE010020113">
    <property type="protein sequence ID" value="CAF2222239.1"/>
    <property type="molecule type" value="Genomic_DNA"/>
</dbReference>
<evidence type="ECO:0000313" key="6">
    <source>
        <dbReference type="EMBL" id="CAF1673144.1"/>
    </source>
</evidence>
<dbReference type="Proteomes" id="UP000663824">
    <property type="component" value="Unassembled WGS sequence"/>
</dbReference>
<accession>A0A816GBQ5</accession>
<dbReference type="InterPro" id="IPR036396">
    <property type="entry name" value="Cyt_P450_sf"/>
</dbReference>
<evidence type="ECO:0000313" key="9">
    <source>
        <dbReference type="Proteomes" id="UP000663834"/>
    </source>
</evidence>
<keyword evidence="4" id="KW-0560">Oxidoreductase</keyword>
<dbReference type="GO" id="GO:0016705">
    <property type="term" value="F:oxidoreductase activity, acting on paired donors, with incorporation or reduction of molecular oxygen"/>
    <property type="evidence" value="ECO:0007669"/>
    <property type="project" value="InterPro"/>
</dbReference>
<evidence type="ECO:0000256" key="2">
    <source>
        <dbReference type="ARBA" id="ARBA00010617"/>
    </source>
</evidence>
<dbReference type="GO" id="GO:0005506">
    <property type="term" value="F:iron ion binding"/>
    <property type="evidence" value="ECO:0007669"/>
    <property type="project" value="InterPro"/>
</dbReference>
<dbReference type="PRINTS" id="PR00385">
    <property type="entry name" value="P450"/>
</dbReference>
<dbReference type="EMBL" id="CAJOBH010003730">
    <property type="protein sequence ID" value="CAF3963764.1"/>
    <property type="molecule type" value="Genomic_DNA"/>
</dbReference>
<dbReference type="InterPro" id="IPR017972">
    <property type="entry name" value="Cyt_P450_CS"/>
</dbReference>
<dbReference type="PANTHER" id="PTHR24305">
    <property type="entry name" value="CYTOCHROME P450"/>
    <property type="match status" value="1"/>
</dbReference>
<comment type="similarity">
    <text evidence="2 4">Belongs to the cytochrome P450 family.</text>
</comment>
<keyword evidence="3 4" id="KW-0349">Heme</keyword>
<dbReference type="Proteomes" id="UP000663834">
    <property type="component" value="Unassembled WGS sequence"/>
</dbReference>
<dbReference type="GO" id="GO:0020037">
    <property type="term" value="F:heme binding"/>
    <property type="evidence" value="ECO:0007669"/>
    <property type="project" value="InterPro"/>
</dbReference>
<dbReference type="InterPro" id="IPR001128">
    <property type="entry name" value="Cyt_P450"/>
</dbReference>
<dbReference type="GO" id="GO:0004497">
    <property type="term" value="F:monooxygenase activity"/>
    <property type="evidence" value="ECO:0007669"/>
    <property type="project" value="UniProtKB-KW"/>
</dbReference>
<dbReference type="SUPFAM" id="SSF48264">
    <property type="entry name" value="Cytochrome P450"/>
    <property type="match status" value="1"/>
</dbReference>
<dbReference type="EMBL" id="CAJNOW010019541">
    <property type="protein sequence ID" value="CAF1673144.1"/>
    <property type="molecule type" value="Genomic_DNA"/>
</dbReference>
<evidence type="ECO:0008006" key="10">
    <source>
        <dbReference type="Google" id="ProtNLM"/>
    </source>
</evidence>
<keyword evidence="3 4" id="KW-0408">Iron</keyword>
<dbReference type="PRINTS" id="PR00463">
    <property type="entry name" value="EP450I"/>
</dbReference>
<comment type="cofactor">
    <cofactor evidence="1 3">
        <name>heme</name>
        <dbReference type="ChEBI" id="CHEBI:30413"/>
    </cofactor>
</comment>
<comment type="caution">
    <text evidence="6">The sequence shown here is derived from an EMBL/GenBank/DDBJ whole genome shotgun (WGS) entry which is preliminary data.</text>
</comment>
<organism evidence="6 9">
    <name type="scientific">Rotaria magnacalcarata</name>
    <dbReference type="NCBI Taxonomy" id="392030"/>
    <lineage>
        <taxon>Eukaryota</taxon>
        <taxon>Metazoa</taxon>
        <taxon>Spiralia</taxon>
        <taxon>Gnathifera</taxon>
        <taxon>Rotifera</taxon>
        <taxon>Eurotatoria</taxon>
        <taxon>Bdelloidea</taxon>
        <taxon>Philodinida</taxon>
        <taxon>Philodinidae</taxon>
        <taxon>Rotaria</taxon>
    </lineage>
</organism>
<dbReference type="InterPro" id="IPR002401">
    <property type="entry name" value="Cyt_P450_E_grp-I"/>
</dbReference>
<evidence type="ECO:0000256" key="1">
    <source>
        <dbReference type="ARBA" id="ARBA00001971"/>
    </source>
</evidence>
<evidence type="ECO:0000313" key="7">
    <source>
        <dbReference type="EMBL" id="CAF2222239.1"/>
    </source>
</evidence>
<protein>
    <recommendedName>
        <fullName evidence="10">Cytochrome P450</fullName>
    </recommendedName>
</protein>
<evidence type="ECO:0000256" key="4">
    <source>
        <dbReference type="RuleBase" id="RU000461"/>
    </source>
</evidence>
<sequence length="501" mass="57695">MISIIFVSLTILVIVLAYIYLKQWYAPSLDDLPGVQPHIFFGNLLNSGILKQESTFNQVMIDYQRRFGDKFQYWFGSHRCLAFCRLEHAQAIFSDRHTFEQSPLFLPNFDLLCPNGIVMLTGAKWKRHVRVLLPMLKRAKIVGHLAMITQCTDRFIDRYLHAGQIHRDLHAACQSLTMNVIGLIGFDCDFDANVDSPVKKAFLDFIFHGTLLMITPWVPRWLGKIYLRYNRKYQRAYQLVHKLAEKLVKEEQNKQSEIENERPKTLIASLVSSLNEEANDEDISSGLNHAEIFDEVLMMILAGYDTTSTALTWFIFFASKNPRVQQRMKDELREHNLMMADDPNYLPSLTPNNLASLTYCECVTKEVLRLAPTASFTTRIATRDTILDDVKINRGQTIFIGLHNINTDARYWHHADPKEFIPERFLAEDQSHHPLAMITFGGGHRACIGQELAWFELKAAIVRLMQRGIIFEDTPENTGGYEEQITCFPKALAVLVRFEQS</sequence>
<dbReference type="Proteomes" id="UP000663855">
    <property type="component" value="Unassembled WGS sequence"/>
</dbReference>
<evidence type="ECO:0000313" key="5">
    <source>
        <dbReference type="EMBL" id="CAF1264764.1"/>
    </source>
</evidence>
<dbReference type="OrthoDB" id="3945418at2759"/>
<keyword evidence="3 4" id="KW-0479">Metal-binding</keyword>
<name>A0A816GBQ5_9BILA</name>
<dbReference type="PROSITE" id="PS00086">
    <property type="entry name" value="CYTOCHROME_P450"/>
    <property type="match status" value="1"/>
</dbReference>
<proteinExistence type="inferred from homology"/>
<dbReference type="Pfam" id="PF00067">
    <property type="entry name" value="p450"/>
    <property type="match status" value="1"/>
</dbReference>
<dbReference type="InterPro" id="IPR050121">
    <property type="entry name" value="Cytochrome_P450_monoxygenase"/>
</dbReference>
<dbReference type="Gene3D" id="1.10.630.10">
    <property type="entry name" value="Cytochrome P450"/>
    <property type="match status" value="1"/>
</dbReference>
<dbReference type="PANTHER" id="PTHR24305:SF166">
    <property type="entry name" value="CYTOCHROME P450 12A4, MITOCHONDRIAL-RELATED"/>
    <property type="match status" value="1"/>
</dbReference>
<dbReference type="CDD" id="cd00302">
    <property type="entry name" value="cytochrome_P450"/>
    <property type="match status" value="1"/>
</dbReference>
<feature type="binding site" description="axial binding residue" evidence="3">
    <location>
        <position position="447"/>
    </location>
    <ligand>
        <name>heme</name>
        <dbReference type="ChEBI" id="CHEBI:30413"/>
    </ligand>
    <ligandPart>
        <name>Fe</name>
        <dbReference type="ChEBI" id="CHEBI:18248"/>
    </ligandPart>
</feature>
<evidence type="ECO:0000313" key="8">
    <source>
        <dbReference type="EMBL" id="CAF3963764.1"/>
    </source>
</evidence>
<gene>
    <name evidence="8" type="ORF">BYL167_LOCUS11691</name>
    <name evidence="5" type="ORF">CJN711_LOCUS15169</name>
    <name evidence="6" type="ORF">KQP761_LOCUS34710</name>
    <name evidence="7" type="ORF">MBJ925_LOCUS36440</name>
</gene>
<keyword evidence="4" id="KW-0503">Monooxygenase</keyword>